<protein>
    <submittedName>
        <fullName evidence="12">Chromosome-associated kinesin KIF4</fullName>
    </submittedName>
</protein>
<feature type="binding site" evidence="7">
    <location>
        <begin position="153"/>
        <end position="160"/>
    </location>
    <ligand>
        <name>ATP</name>
        <dbReference type="ChEBI" id="CHEBI:30616"/>
    </ligand>
</feature>
<dbReference type="Proteomes" id="UP000887013">
    <property type="component" value="Unassembled WGS sequence"/>
</dbReference>
<dbReference type="PANTHER" id="PTHR47969:SF15">
    <property type="entry name" value="CHROMOSOME-ASSOCIATED KINESIN KIF4A-RELATED"/>
    <property type="match status" value="1"/>
</dbReference>
<dbReference type="InterPro" id="IPR001752">
    <property type="entry name" value="Kinesin_motor_dom"/>
</dbReference>
<dbReference type="Pfam" id="PF25764">
    <property type="entry name" value="KIF21A_4th"/>
    <property type="match status" value="1"/>
</dbReference>
<dbReference type="PROSITE" id="PS00411">
    <property type="entry name" value="KINESIN_MOTOR_1"/>
    <property type="match status" value="1"/>
</dbReference>
<feature type="compositionally biased region" description="Basic residues" evidence="9">
    <location>
        <begin position="1111"/>
        <end position="1123"/>
    </location>
</feature>
<keyword evidence="10" id="KW-0472">Membrane</keyword>
<evidence type="ECO:0000256" key="4">
    <source>
        <dbReference type="ARBA" id="ARBA00022840"/>
    </source>
</evidence>
<feature type="region of interest" description="Disordered" evidence="9">
    <location>
        <begin position="538"/>
        <end position="564"/>
    </location>
</feature>
<evidence type="ECO:0000313" key="13">
    <source>
        <dbReference type="Proteomes" id="UP000887013"/>
    </source>
</evidence>
<keyword evidence="13" id="KW-1185">Reference proteome</keyword>
<evidence type="ECO:0000256" key="9">
    <source>
        <dbReference type="SAM" id="MobiDB-lite"/>
    </source>
</evidence>
<evidence type="ECO:0000256" key="2">
    <source>
        <dbReference type="ARBA" id="ARBA00022490"/>
    </source>
</evidence>
<dbReference type="PROSITE" id="PS50067">
    <property type="entry name" value="KINESIN_MOTOR_2"/>
    <property type="match status" value="1"/>
</dbReference>
<feature type="region of interest" description="Disordered" evidence="9">
    <location>
        <begin position="1053"/>
        <end position="1147"/>
    </location>
</feature>
<feature type="transmembrane region" description="Helical" evidence="10">
    <location>
        <begin position="21"/>
        <end position="38"/>
    </location>
</feature>
<evidence type="ECO:0000313" key="12">
    <source>
        <dbReference type="EMBL" id="GFT15739.1"/>
    </source>
</evidence>
<dbReference type="InterPro" id="IPR027417">
    <property type="entry name" value="P-loop_NTPase"/>
</dbReference>
<evidence type="ECO:0000256" key="5">
    <source>
        <dbReference type="ARBA" id="ARBA00023054"/>
    </source>
</evidence>
<dbReference type="GO" id="GO:0003777">
    <property type="term" value="F:microtubule motor activity"/>
    <property type="evidence" value="ECO:0007669"/>
    <property type="project" value="InterPro"/>
</dbReference>
<proteinExistence type="inferred from homology"/>
<keyword evidence="2" id="KW-0963">Cytoplasm</keyword>
<feature type="coiled-coil region" evidence="8">
    <location>
        <begin position="973"/>
        <end position="1000"/>
    </location>
</feature>
<dbReference type="GO" id="GO:0051231">
    <property type="term" value="P:spindle elongation"/>
    <property type="evidence" value="ECO:0007669"/>
    <property type="project" value="TreeGrafter"/>
</dbReference>
<evidence type="ECO:0000256" key="6">
    <source>
        <dbReference type="ARBA" id="ARBA00023212"/>
    </source>
</evidence>
<organism evidence="12 13">
    <name type="scientific">Nephila pilipes</name>
    <name type="common">Giant wood spider</name>
    <name type="synonym">Nephila maculata</name>
    <dbReference type="NCBI Taxonomy" id="299642"/>
    <lineage>
        <taxon>Eukaryota</taxon>
        <taxon>Metazoa</taxon>
        <taxon>Ecdysozoa</taxon>
        <taxon>Arthropoda</taxon>
        <taxon>Chelicerata</taxon>
        <taxon>Arachnida</taxon>
        <taxon>Araneae</taxon>
        <taxon>Araneomorphae</taxon>
        <taxon>Entelegynae</taxon>
        <taxon>Araneoidea</taxon>
        <taxon>Nephilidae</taxon>
        <taxon>Nephila</taxon>
    </lineage>
</organism>
<dbReference type="GO" id="GO:0007052">
    <property type="term" value="P:mitotic spindle organization"/>
    <property type="evidence" value="ECO:0007669"/>
    <property type="project" value="TreeGrafter"/>
</dbReference>
<feature type="coiled-coil region" evidence="8">
    <location>
        <begin position="610"/>
        <end position="721"/>
    </location>
</feature>
<dbReference type="GO" id="GO:0008017">
    <property type="term" value="F:microtubule binding"/>
    <property type="evidence" value="ECO:0007669"/>
    <property type="project" value="InterPro"/>
</dbReference>
<evidence type="ECO:0000259" key="11">
    <source>
        <dbReference type="PROSITE" id="PS50067"/>
    </source>
</evidence>
<comment type="subcellular location">
    <subcellularLocation>
        <location evidence="1">Cytoplasm</location>
        <location evidence="1">Cytoskeleton</location>
    </subcellularLocation>
</comment>
<dbReference type="PRINTS" id="PR00380">
    <property type="entry name" value="KINESINHEAVY"/>
</dbReference>
<dbReference type="SUPFAM" id="SSF52540">
    <property type="entry name" value="P-loop containing nucleoside triphosphate hydrolases"/>
    <property type="match status" value="1"/>
</dbReference>
<gene>
    <name evidence="12" type="primary">kif4</name>
    <name evidence="12" type="ORF">NPIL_348881</name>
</gene>
<evidence type="ECO:0000256" key="10">
    <source>
        <dbReference type="SAM" id="Phobius"/>
    </source>
</evidence>
<keyword evidence="4 7" id="KW-0067">ATP-binding</keyword>
<sequence length="1147" mass="131375">MLINDLILGSNRRKEYHQDSSLSFGVFVDGFLIWAIVLRCGHLSGPRGIDISGCDSKTNNIRNCLFLFLWTLKMADTAICVAIRSRPLLKNESQSSEILSFDGNSMVKLQNKTYTFDHVFLPGASNEEVYNAIIAQKIQPLFEGYNVTILAYGPTGSGKTYTMGTDYNPKSTSNTDIGIIPRGVKEIFRILKSQEQSTNFLIKVSYLELYREEIYDLLQKSVTPCVLREEPDGIKVMGLTEVLVKSIDDAFIALEKGSRLRHTSTTAKNLKSSRSHAIFSVYIEQTDNINSKRSKFQLVDLAGSERMTFSKTVGLQIKEGININLGLLSLGKVITHLIEEKPHIPYRDSKLTRLLQDSLGGNSHTVMIACVNPAASCSEETLSTLRYASNARCIKNRPVINIDTPSVQIEKLRKQVEVLQNALLEYQDGHSDMFDAKKSNDTKSEDSKLESMQDKYSKSVHLSIVLNRKLSEAEEKNNFLFESLEVLCDKIKNFITELKKALEIDPNLQVHLVKLEEIYDECCKLMDKEHNTQVPVDIDENQPAELQSSSSDDSGDPSKSDQTELELQRLGEITERQKNCAETLEDIDRSLSRKVDQIRNMKNLYQSFEANLNEEYINSLVNQIQALEKEKTGLQEMKKSEDKVRTETQVKIEKYEQEITSLQNELRKKKLVLNAKEENQWKINFLQGEITNLKKHRVQLVRQMKEESNKFLKKQREKEREVAKLVKEGRKKDHELTKQRNKFHLELKVLRLKMERVNSAKAKFTRAQSKTKQTGTIKPSSSVEGLEEWISEEIKIKVDKNLAKLQCELFEKETNSLKLKFNNLEELAREYSTQGTNESYETLLHVLLEKVKNTRKLYTFEDCDACPDLDGLNSMAETKVVLKSLFKKCVSAEVEIRKQAMSFDEQLEKERFTSKYNEDRIKNLLQEIALTEEDYRKQEEATTSLKCFYENQIMVLLSEIQMSNKSSLTSDSDQTLTERIEMQEKEIEKLQHIHEDYVNKCKQVSMLQQQLFQAKKGNKPTWLGNLSNNPSTTQSSTSSLEILYQHKKVKRPTWLGKSSSNPSTTRSSTSSWEDDRRISMVAEFLSDSGEESSGNDPKDPDWRLTPLEKLQKKKFQKAAKKRHIIESTLVGDSSDSSSPKKVSTFEH</sequence>
<dbReference type="AlphaFoldDB" id="A0A8X6NHU9"/>
<accession>A0A8X6NHU9</accession>
<feature type="compositionally biased region" description="Low complexity" evidence="9">
    <location>
        <begin position="1058"/>
        <end position="1071"/>
    </location>
</feature>
<keyword evidence="5 8" id="KW-0175">Coiled coil</keyword>
<keyword evidence="3 7" id="KW-0547">Nucleotide-binding</keyword>
<dbReference type="Gene3D" id="3.40.850.10">
    <property type="entry name" value="Kinesin motor domain"/>
    <property type="match status" value="1"/>
</dbReference>
<keyword evidence="6" id="KW-0206">Cytoskeleton</keyword>
<reference evidence="12" key="1">
    <citation type="submission" date="2020-08" db="EMBL/GenBank/DDBJ databases">
        <title>Multicomponent nature underlies the extraordinary mechanical properties of spider dragline silk.</title>
        <authorList>
            <person name="Kono N."/>
            <person name="Nakamura H."/>
            <person name="Mori M."/>
            <person name="Yoshida Y."/>
            <person name="Ohtoshi R."/>
            <person name="Malay A.D."/>
            <person name="Moran D.A.P."/>
            <person name="Tomita M."/>
            <person name="Numata K."/>
            <person name="Arakawa K."/>
        </authorList>
    </citation>
    <scope>NUCLEOTIDE SEQUENCE</scope>
</reference>
<dbReference type="InterPro" id="IPR036961">
    <property type="entry name" value="Kinesin_motor_dom_sf"/>
</dbReference>
<dbReference type="InterPro" id="IPR027640">
    <property type="entry name" value="Kinesin-like_fam"/>
</dbReference>
<evidence type="ECO:0000256" key="3">
    <source>
        <dbReference type="ARBA" id="ARBA00022741"/>
    </source>
</evidence>
<evidence type="ECO:0000256" key="8">
    <source>
        <dbReference type="SAM" id="Coils"/>
    </source>
</evidence>
<dbReference type="PANTHER" id="PTHR47969">
    <property type="entry name" value="CHROMOSOME-ASSOCIATED KINESIN KIF4A-RELATED"/>
    <property type="match status" value="1"/>
</dbReference>
<dbReference type="GO" id="GO:0005524">
    <property type="term" value="F:ATP binding"/>
    <property type="evidence" value="ECO:0007669"/>
    <property type="project" value="UniProtKB-UniRule"/>
</dbReference>
<comment type="caution">
    <text evidence="12">The sequence shown here is derived from an EMBL/GenBank/DDBJ whole genome shotgun (WGS) entry which is preliminary data.</text>
</comment>
<dbReference type="InterPro" id="IPR019821">
    <property type="entry name" value="Kinesin_motor_CS"/>
</dbReference>
<feature type="domain" description="Kinesin motor" evidence="11">
    <location>
        <begin position="78"/>
        <end position="394"/>
    </location>
</feature>
<dbReference type="GO" id="GO:0005875">
    <property type="term" value="C:microtubule associated complex"/>
    <property type="evidence" value="ECO:0007669"/>
    <property type="project" value="TreeGrafter"/>
</dbReference>
<evidence type="ECO:0000256" key="7">
    <source>
        <dbReference type="PROSITE-ProRule" id="PRU00283"/>
    </source>
</evidence>
<dbReference type="SMART" id="SM00129">
    <property type="entry name" value="KISc"/>
    <property type="match status" value="1"/>
</dbReference>
<keyword evidence="7" id="KW-0505">Motor protein</keyword>
<keyword evidence="10" id="KW-1133">Transmembrane helix</keyword>
<dbReference type="EMBL" id="BMAW01104664">
    <property type="protein sequence ID" value="GFT15739.1"/>
    <property type="molecule type" value="Genomic_DNA"/>
</dbReference>
<dbReference type="OrthoDB" id="6419449at2759"/>
<name>A0A8X6NHU9_NEPPI</name>
<dbReference type="GO" id="GO:0007018">
    <property type="term" value="P:microtubule-based movement"/>
    <property type="evidence" value="ECO:0007669"/>
    <property type="project" value="InterPro"/>
</dbReference>
<evidence type="ECO:0000256" key="1">
    <source>
        <dbReference type="ARBA" id="ARBA00004245"/>
    </source>
</evidence>
<dbReference type="Pfam" id="PF00225">
    <property type="entry name" value="Kinesin"/>
    <property type="match status" value="1"/>
</dbReference>
<comment type="similarity">
    <text evidence="7">Belongs to the TRAFAC class myosin-kinesin ATPase superfamily. Kinesin family.</text>
</comment>
<keyword evidence="10" id="KW-0812">Transmembrane</keyword>